<keyword evidence="2 6" id="KW-0812">Transmembrane</keyword>
<comment type="caution">
    <text evidence="8">The sequence shown here is derived from an EMBL/GenBank/DDBJ whole genome shotgun (WGS) entry which is preliminary data.</text>
</comment>
<feature type="transmembrane region" description="Helical" evidence="6">
    <location>
        <begin position="811"/>
        <end position="837"/>
    </location>
</feature>
<evidence type="ECO:0000256" key="1">
    <source>
        <dbReference type="ARBA" id="ARBA00004141"/>
    </source>
</evidence>
<evidence type="ECO:0000256" key="4">
    <source>
        <dbReference type="ARBA" id="ARBA00023136"/>
    </source>
</evidence>
<feature type="transmembrane region" description="Helical" evidence="6">
    <location>
        <begin position="386"/>
        <end position="405"/>
    </location>
</feature>
<dbReference type="PANTHER" id="PTHR46726:SF1">
    <property type="entry name" value="TWO-PORE CALCIUM CHANNEL 3"/>
    <property type="match status" value="1"/>
</dbReference>
<dbReference type="OrthoDB" id="43411at2759"/>
<protein>
    <submittedName>
        <fullName evidence="8">Ion transport protein</fullName>
    </submittedName>
</protein>
<reference evidence="8" key="2">
    <citation type="submission" date="2021-04" db="EMBL/GenBank/DDBJ databases">
        <authorList>
            <person name="Podell S."/>
        </authorList>
    </citation>
    <scope>NUCLEOTIDE SEQUENCE</scope>
    <source>
        <strain evidence="8">Hildebrandi</strain>
    </source>
</reference>
<dbReference type="InterPro" id="IPR005821">
    <property type="entry name" value="Ion_trans_dom"/>
</dbReference>
<name>A0A9K3KQ26_9STRA</name>
<feature type="compositionally biased region" description="Basic and acidic residues" evidence="5">
    <location>
        <begin position="149"/>
        <end position="159"/>
    </location>
</feature>
<feature type="region of interest" description="Disordered" evidence="5">
    <location>
        <begin position="187"/>
        <end position="227"/>
    </location>
</feature>
<feature type="region of interest" description="Disordered" evidence="5">
    <location>
        <begin position="958"/>
        <end position="993"/>
    </location>
</feature>
<feature type="transmembrane region" description="Helical" evidence="6">
    <location>
        <begin position="551"/>
        <end position="577"/>
    </location>
</feature>
<organism evidence="8 9">
    <name type="scientific">Nitzschia inconspicua</name>
    <dbReference type="NCBI Taxonomy" id="303405"/>
    <lineage>
        <taxon>Eukaryota</taxon>
        <taxon>Sar</taxon>
        <taxon>Stramenopiles</taxon>
        <taxon>Ochrophyta</taxon>
        <taxon>Bacillariophyta</taxon>
        <taxon>Bacillariophyceae</taxon>
        <taxon>Bacillariophycidae</taxon>
        <taxon>Bacillariales</taxon>
        <taxon>Bacillariaceae</taxon>
        <taxon>Nitzschia</taxon>
    </lineage>
</organism>
<dbReference type="PANTHER" id="PTHR46726">
    <property type="entry name" value="TWO PORE CHANNEL 3"/>
    <property type="match status" value="1"/>
</dbReference>
<feature type="compositionally biased region" description="Pro residues" evidence="5">
    <location>
        <begin position="1"/>
        <end position="18"/>
    </location>
</feature>
<dbReference type="AlphaFoldDB" id="A0A9K3KQ26"/>
<dbReference type="EMBL" id="JAGRRH010000020">
    <property type="protein sequence ID" value="KAG7347431.1"/>
    <property type="molecule type" value="Genomic_DNA"/>
</dbReference>
<evidence type="ECO:0000259" key="7">
    <source>
        <dbReference type="Pfam" id="PF00520"/>
    </source>
</evidence>
<accession>A0A9K3KQ26</accession>
<feature type="transmembrane region" description="Helical" evidence="6">
    <location>
        <begin position="676"/>
        <end position="699"/>
    </location>
</feature>
<evidence type="ECO:0000313" key="8">
    <source>
        <dbReference type="EMBL" id="KAG7347431.1"/>
    </source>
</evidence>
<feature type="transmembrane region" description="Helical" evidence="6">
    <location>
        <begin position="452"/>
        <end position="470"/>
    </location>
</feature>
<dbReference type="GO" id="GO:0005216">
    <property type="term" value="F:monoatomic ion channel activity"/>
    <property type="evidence" value="ECO:0007669"/>
    <property type="project" value="InterPro"/>
</dbReference>
<feature type="region of interest" description="Disordered" evidence="5">
    <location>
        <begin position="1"/>
        <end position="170"/>
    </location>
</feature>
<feature type="transmembrane region" description="Helical" evidence="6">
    <location>
        <begin position="425"/>
        <end position="446"/>
    </location>
</feature>
<evidence type="ECO:0000256" key="6">
    <source>
        <dbReference type="SAM" id="Phobius"/>
    </source>
</evidence>
<evidence type="ECO:0000313" key="9">
    <source>
        <dbReference type="Proteomes" id="UP000693970"/>
    </source>
</evidence>
<feature type="transmembrane region" description="Helical" evidence="6">
    <location>
        <begin position="897"/>
        <end position="923"/>
    </location>
</feature>
<proteinExistence type="predicted"/>
<evidence type="ECO:0000256" key="5">
    <source>
        <dbReference type="SAM" id="MobiDB-lite"/>
    </source>
</evidence>
<feature type="compositionally biased region" description="Polar residues" evidence="5">
    <location>
        <begin position="21"/>
        <end position="31"/>
    </location>
</feature>
<feature type="transmembrane region" description="Helical" evidence="6">
    <location>
        <begin position="748"/>
        <end position="768"/>
    </location>
</feature>
<keyword evidence="3 6" id="KW-1133">Transmembrane helix</keyword>
<dbReference type="GO" id="GO:0016020">
    <property type="term" value="C:membrane"/>
    <property type="evidence" value="ECO:0007669"/>
    <property type="project" value="UniProtKB-SubCell"/>
</dbReference>
<feature type="compositionally biased region" description="Polar residues" evidence="5">
    <location>
        <begin position="212"/>
        <end position="221"/>
    </location>
</feature>
<feature type="compositionally biased region" description="Polar residues" evidence="5">
    <location>
        <begin position="115"/>
        <end position="134"/>
    </location>
</feature>
<gene>
    <name evidence="8" type="ORF">IV203_016136</name>
</gene>
<keyword evidence="9" id="KW-1185">Reference proteome</keyword>
<evidence type="ECO:0000256" key="3">
    <source>
        <dbReference type="ARBA" id="ARBA00022989"/>
    </source>
</evidence>
<feature type="compositionally biased region" description="Basic and acidic residues" evidence="5">
    <location>
        <begin position="983"/>
        <end position="992"/>
    </location>
</feature>
<feature type="compositionally biased region" description="Low complexity" evidence="5">
    <location>
        <begin position="81"/>
        <end position="95"/>
    </location>
</feature>
<comment type="subcellular location">
    <subcellularLocation>
        <location evidence="1">Membrane</location>
        <topology evidence="1">Multi-pass membrane protein</topology>
    </subcellularLocation>
</comment>
<keyword evidence="4 6" id="KW-0472">Membrane</keyword>
<feature type="transmembrane region" description="Helical" evidence="6">
    <location>
        <begin position="711"/>
        <end position="728"/>
    </location>
</feature>
<feature type="domain" description="Ion transport" evidence="7">
    <location>
        <begin position="376"/>
        <end position="576"/>
    </location>
</feature>
<dbReference type="Proteomes" id="UP000693970">
    <property type="component" value="Unassembled WGS sequence"/>
</dbReference>
<sequence length="1147" mass="129993">MSPPHPYHQNTPPPPPPAHYLQQQRSISTDSKVSDISMDDFATGSALESVFEYSDTSDDMREDSYFLPEENPYSPPSLLENQNPFPRRPNNPYQRTGGRNDSGESSFRELKRTGSKSSRIVQFSSQYKNDSFSDSEVGDVRGDVLTGSHHCDSGEEDSPKATSFSAKNRSKATWMKKVAYAFRSPSGIQDIGSKHTPKISLDRQQQQHQQQSHNETALNNQAHKRVPSGSTMEYAHALLRYPSQPKSQISDLQVSSYEASPLLKKNKSIPKYAPSESEQDREFLPNLQPSNAIIQAEATGIIKRTSGHNATMSPAFRFSNKRTALRVAAYFLMDYEASRPPTLSSQFDTITNEQLLLYRFHFSWPWRSFVNLAIAVLFLSHTQNLLTTAILHTCVILVFAVDIRIKEGMYGMDPKSDTSHTERKLVRPMVAFLLFLGLESWMWYLLSDNNPHITPPIFSSVCKPLVFFYFSAKARDSLEALLRISRIVMRVLLVEFGLILTFASVACRMFGDFESFHNLSRSWLSLFELSTTVVNPSLWMPVYKDGAANSLFFILFIVTCTFYYHSLVLSVVFQTYIQAITEIHERSSSDREEAVRLSFLALMKNGKNDKTDYISVSSVRKCLQLVRPHYNALKMKALMEIVDPSNERVIDYPSYRTKIRASLNASIRTSRASTNFAMGVELLAVVVAVLNFIYVLSVTSEWNAAWFEDCQIYFGAVLTLLGLLELTVRFNPLRFQHFAPITRLDPFFDGLALVAALISCLGVVQYAACFASDIDTSRAIDVLLLGRAIDMIRVMRFFPIFRDVVRRSSDVLPALAGPLVLMLSVIHIFVFAGMVIWGGAIDVERLMANEDLTPLYCLNNFNGYTTGLVTVFNVAVVNDWHAIAEVYLYADRNSSPLIVYTFFIVTICITVFIMLNVITAFFVESFVTKNHDAMDEDPGSEKETSHREFQIRTGENTNVKKYSGPSIRSSCHDKLQDDDDERSSESVERDRSIASNTSSGEIFFFDIYEREGFDQIMRTVAGSSDAEQEMFARNVCHYLEMFESLTIGREKVGYMVCCQQSLNRFGNRRFQISAQDFISNDTLHKVVSDMHSEVLVLSIHKKKFQSRCLVRTFPHPKDPSKILEISATLLRYQPAATLLVSRIRPKE</sequence>
<dbReference type="Pfam" id="PF00520">
    <property type="entry name" value="Ion_trans"/>
    <property type="match status" value="2"/>
</dbReference>
<feature type="domain" description="Ion transport" evidence="7">
    <location>
        <begin position="684"/>
        <end position="932"/>
    </location>
</feature>
<reference evidence="8" key="1">
    <citation type="journal article" date="2021" name="Sci. Rep.">
        <title>Diploid genomic architecture of Nitzschia inconspicua, an elite biomass production diatom.</title>
        <authorList>
            <person name="Oliver A."/>
            <person name="Podell S."/>
            <person name="Pinowska A."/>
            <person name="Traller J.C."/>
            <person name="Smith S.R."/>
            <person name="McClure R."/>
            <person name="Beliaev A."/>
            <person name="Bohutskyi P."/>
            <person name="Hill E.A."/>
            <person name="Rabines A."/>
            <person name="Zheng H."/>
            <person name="Allen L.Z."/>
            <person name="Kuo A."/>
            <person name="Grigoriev I.V."/>
            <person name="Allen A.E."/>
            <person name="Hazlebeck D."/>
            <person name="Allen E.E."/>
        </authorList>
    </citation>
    <scope>NUCLEOTIDE SEQUENCE</scope>
    <source>
        <strain evidence="8">Hildebrandi</strain>
    </source>
</reference>
<feature type="transmembrane region" description="Helical" evidence="6">
    <location>
        <begin position="491"/>
        <end position="511"/>
    </location>
</feature>
<evidence type="ECO:0000256" key="2">
    <source>
        <dbReference type="ARBA" id="ARBA00022692"/>
    </source>
</evidence>